<evidence type="ECO:0000313" key="2">
    <source>
        <dbReference type="Proteomes" id="UP000316416"/>
    </source>
</evidence>
<name>A0ABX6VCU2_9GAMM</name>
<dbReference type="EMBL" id="CP045503">
    <property type="protein sequence ID" value="QPG60469.1"/>
    <property type="molecule type" value="Genomic_DNA"/>
</dbReference>
<dbReference type="Proteomes" id="UP000316416">
    <property type="component" value="Chromosome"/>
</dbReference>
<dbReference type="Pfam" id="PF12094">
    <property type="entry name" value="DUF3570"/>
    <property type="match status" value="1"/>
</dbReference>
<organism evidence="1 2">
    <name type="scientific">Shewanella eurypsychrophilus</name>
    <dbReference type="NCBI Taxonomy" id="2593656"/>
    <lineage>
        <taxon>Bacteria</taxon>
        <taxon>Pseudomonadati</taxon>
        <taxon>Pseudomonadota</taxon>
        <taxon>Gammaproteobacteria</taxon>
        <taxon>Alteromonadales</taxon>
        <taxon>Shewanellaceae</taxon>
        <taxon>Shewanella</taxon>
    </lineage>
</organism>
<protein>
    <submittedName>
        <fullName evidence="1">DUF3570 domain-containing protein</fullName>
    </submittedName>
</protein>
<proteinExistence type="predicted"/>
<sequence>MASLSLLNAAPLPVVAQDKLDHASQLFVTQFDETSFKTDSDLAIDAAFLYYQEQDKVTAAEGIFYIEKNEGDKRVYSGKLVLDTLTGASANGAVPQDFAQTFTRPSGNGEYTIAAATEPLDDTFKDTRLQLSANWTENWSPIWTSNHGLYLSREFDYTSMGINTSLQRSFNKSNTQVSLAAAYYYDLVDPVGGRPVAMSNMLFRDDFSSETEFKTAFDKTRKIASTNKQTTDLSVGISQILTRYTFIQLSYNLSSLSGYMTDPYKILSVVDEVGTATEYRYESRPDERLKQSLYLYGKQALSTGVVDLSYRYSQDDWGVTSHTFETHYRYNFTADLYGQIHLRHYQQGAADFYTRYLNHNDALPDFATADYRLGQMNAYTLGLKLGHNLPDGIKAYYRLEYYQQRPESTGQDSIGQLANQDLYPNLKAIIFQLGFSF</sequence>
<reference evidence="1" key="1">
    <citation type="submission" date="2021-07" db="EMBL/GenBank/DDBJ databases">
        <title>Shewanella sp. YLB-07 whole genome sequence.</title>
        <authorList>
            <person name="Yu L."/>
        </authorList>
    </citation>
    <scope>NUCLEOTIDE SEQUENCE</scope>
    <source>
        <strain evidence="1">YLB-08</strain>
    </source>
</reference>
<dbReference type="InterPro" id="IPR021953">
    <property type="entry name" value="DUF3570"/>
</dbReference>
<accession>A0ABX6VCU2</accession>
<evidence type="ECO:0000313" key="1">
    <source>
        <dbReference type="EMBL" id="QPG60469.1"/>
    </source>
</evidence>
<gene>
    <name evidence="1" type="ORF">FM038_012960</name>
</gene>
<keyword evidence="2" id="KW-1185">Reference proteome</keyword>